<dbReference type="Pfam" id="PF20176">
    <property type="entry name" value="DUF6541"/>
    <property type="match status" value="1"/>
</dbReference>
<feature type="transmembrane region" description="Helical" evidence="9">
    <location>
        <begin position="246"/>
        <end position="261"/>
    </location>
</feature>
<dbReference type="GO" id="GO:0016763">
    <property type="term" value="F:pentosyltransferase activity"/>
    <property type="evidence" value="ECO:0007669"/>
    <property type="project" value="TreeGrafter"/>
</dbReference>
<feature type="transmembrane region" description="Helical" evidence="9">
    <location>
        <begin position="273"/>
        <end position="294"/>
    </location>
</feature>
<keyword evidence="3" id="KW-0328">Glycosyltransferase</keyword>
<gene>
    <name evidence="11" type="ORF">BL253_05435</name>
</gene>
<feature type="transmembrane region" description="Helical" evidence="9">
    <location>
        <begin position="346"/>
        <end position="364"/>
    </location>
</feature>
<dbReference type="STRING" id="1834516.BL253_05435"/>
<feature type="transmembrane region" description="Helical" evidence="9">
    <location>
        <begin position="449"/>
        <end position="471"/>
    </location>
</feature>
<reference evidence="12" key="1">
    <citation type="submission" date="2016-10" db="EMBL/GenBank/DDBJ databases">
        <title>Frankia sp. NRRL B-16386 Genome sequencing.</title>
        <authorList>
            <person name="Ghodhbane-Gtari F."/>
            <person name="Swanson E."/>
            <person name="Gueddou A."/>
            <person name="Hezbri K."/>
            <person name="Ktari K."/>
            <person name="Nouioui I."/>
            <person name="Morris K."/>
            <person name="Simpson S."/>
            <person name="Abebe-Akele F."/>
            <person name="Thomas K."/>
            <person name="Gtari M."/>
            <person name="Tisa L.S."/>
        </authorList>
    </citation>
    <scope>NUCLEOTIDE SEQUENCE [LARGE SCALE GENOMIC DNA]</scope>
    <source>
        <strain evidence="12">NRRL B-16386</strain>
    </source>
</reference>
<feature type="region of interest" description="Disordered" evidence="8">
    <location>
        <begin position="1"/>
        <end position="43"/>
    </location>
</feature>
<protein>
    <recommendedName>
        <fullName evidence="10">DUF7846 domain-containing protein</fullName>
    </recommendedName>
</protein>
<evidence type="ECO:0000256" key="5">
    <source>
        <dbReference type="ARBA" id="ARBA00022692"/>
    </source>
</evidence>
<evidence type="ECO:0000256" key="6">
    <source>
        <dbReference type="ARBA" id="ARBA00022989"/>
    </source>
</evidence>
<dbReference type="Proteomes" id="UP000188929">
    <property type="component" value="Unassembled WGS sequence"/>
</dbReference>
<comment type="subcellular location">
    <subcellularLocation>
        <location evidence="1">Cell membrane</location>
        <topology evidence="1">Multi-pass membrane protein</topology>
    </subcellularLocation>
</comment>
<keyword evidence="2" id="KW-1003">Cell membrane</keyword>
<keyword evidence="5 9" id="KW-0812">Transmembrane</keyword>
<keyword evidence="12" id="KW-1185">Reference proteome</keyword>
<dbReference type="Pfam" id="PF25230">
    <property type="entry name" value="DUF7846"/>
    <property type="match status" value="1"/>
</dbReference>
<evidence type="ECO:0000313" key="12">
    <source>
        <dbReference type="Proteomes" id="UP000188929"/>
    </source>
</evidence>
<evidence type="ECO:0000256" key="8">
    <source>
        <dbReference type="SAM" id="MobiDB-lite"/>
    </source>
</evidence>
<dbReference type="GO" id="GO:0005886">
    <property type="term" value="C:plasma membrane"/>
    <property type="evidence" value="ECO:0007669"/>
    <property type="project" value="UniProtKB-SubCell"/>
</dbReference>
<accession>A0A1V2IGY0</accession>
<feature type="transmembrane region" description="Helical" evidence="9">
    <location>
        <begin position="176"/>
        <end position="194"/>
    </location>
</feature>
<organism evidence="11 12">
    <name type="scientific">Pseudofrankia asymbiotica</name>
    <dbReference type="NCBI Taxonomy" id="1834516"/>
    <lineage>
        <taxon>Bacteria</taxon>
        <taxon>Bacillati</taxon>
        <taxon>Actinomycetota</taxon>
        <taxon>Actinomycetes</taxon>
        <taxon>Frankiales</taxon>
        <taxon>Frankiaceae</taxon>
        <taxon>Pseudofrankia</taxon>
    </lineage>
</organism>
<feature type="transmembrane region" description="Helical" evidence="9">
    <location>
        <begin position="409"/>
        <end position="428"/>
    </location>
</feature>
<evidence type="ECO:0000256" key="2">
    <source>
        <dbReference type="ARBA" id="ARBA00022475"/>
    </source>
</evidence>
<evidence type="ECO:0000256" key="1">
    <source>
        <dbReference type="ARBA" id="ARBA00004651"/>
    </source>
</evidence>
<name>A0A1V2IGY0_9ACTN</name>
<evidence type="ECO:0000256" key="4">
    <source>
        <dbReference type="ARBA" id="ARBA00022679"/>
    </source>
</evidence>
<dbReference type="GO" id="GO:0009103">
    <property type="term" value="P:lipopolysaccharide biosynthetic process"/>
    <property type="evidence" value="ECO:0007669"/>
    <property type="project" value="UniProtKB-ARBA"/>
</dbReference>
<dbReference type="InterPro" id="IPR057168">
    <property type="entry name" value="DUF7846"/>
</dbReference>
<evidence type="ECO:0000256" key="9">
    <source>
        <dbReference type="SAM" id="Phobius"/>
    </source>
</evidence>
<evidence type="ECO:0000256" key="3">
    <source>
        <dbReference type="ARBA" id="ARBA00022676"/>
    </source>
</evidence>
<dbReference type="EMBL" id="MOMC01000010">
    <property type="protein sequence ID" value="ONH32463.1"/>
    <property type="molecule type" value="Genomic_DNA"/>
</dbReference>
<feature type="transmembrane region" description="Helical" evidence="9">
    <location>
        <begin position="55"/>
        <end position="80"/>
    </location>
</feature>
<dbReference type="PANTHER" id="PTHR33908:SF11">
    <property type="entry name" value="MEMBRANE PROTEIN"/>
    <property type="match status" value="1"/>
</dbReference>
<keyword evidence="4" id="KW-0808">Transferase</keyword>
<dbReference type="AlphaFoldDB" id="A0A1V2IGY0"/>
<keyword evidence="7 9" id="KW-0472">Membrane</keyword>
<feature type="transmembrane region" description="Helical" evidence="9">
    <location>
        <begin position="145"/>
        <end position="169"/>
    </location>
</feature>
<evidence type="ECO:0000259" key="10">
    <source>
        <dbReference type="Pfam" id="PF25230"/>
    </source>
</evidence>
<sequence>MTIDSSAPETATRKPDIPAQPAPVAAPEPRTEPAPRVPARPRGLRPLHRLRRVRVSAPAAAVLLLALCSFVGSLLLQAFLYPRGSGDADEAAYVMQARMLLHGRLTLDARVVEPFFQPWLTGIHGNHVFTKYLPGWPALLAVSQALFGTMTVAPAAVAACWVVGAYLLARELFDDVWTALATAVLLALSPLVLLHTALPLAYACAAAVLTLASALLLRGARTGSRPALIGGGALVGFALLNRPYDVVLVALPLLLFVAVRQRRAPRTLATRSAWAALGAAPLVAVLLAYCWYVTGSPLRLPLSASDPLDTFGFGSRRILPTESSFPFTRHLAEDALRDTLSAAPSWYFGGLGLIALAVVGILAPRRRAERLLLLATTGVVLAGYFFWWGSAFAVPGLRNGLGPHYHLAGFTPVVILAAAGARWLWTLLPARPHTPRAAHAARPVRRARAARFGGVVRPTAMALAVAGLAALTVPTLQPRIDVQHSVDAGNDFLDALVPDNLPGPALVVVTPGVASRYTQVPYHTLRNSPGLDGPIVYAADIGPAVAALPDRMPGRALYRLRPDELVDADIPGSYRGSFIPLRRVTGNRVEIRVTIRPPAGAAGGHTSVPAAGPGAGAGAGAGSRMYVRLGSEVRSLDLAAVPPGGSAGAVTHTFVLTAAAAGGPDEIAAGISSPAELVVGFAAGPDPGAGAWEERFPLVRRAAGDLSLLAPGLGWRRLAGGTASTASTAGGKPDAWLAARIQPVLDVALAGSEGH</sequence>
<comment type="caution">
    <text evidence="11">The sequence shown here is derived from an EMBL/GenBank/DDBJ whole genome shotgun (WGS) entry which is preliminary data.</text>
</comment>
<feature type="transmembrane region" description="Helical" evidence="9">
    <location>
        <begin position="371"/>
        <end position="389"/>
    </location>
</feature>
<dbReference type="InterPro" id="IPR046671">
    <property type="entry name" value="DUF6541"/>
</dbReference>
<proteinExistence type="predicted"/>
<evidence type="ECO:0000313" key="11">
    <source>
        <dbReference type="EMBL" id="ONH32463.1"/>
    </source>
</evidence>
<dbReference type="InterPro" id="IPR050297">
    <property type="entry name" value="LipidA_mod_glycosyltrf_83"/>
</dbReference>
<feature type="domain" description="DUF7846" evidence="10">
    <location>
        <begin position="507"/>
        <end position="601"/>
    </location>
</feature>
<dbReference type="PANTHER" id="PTHR33908">
    <property type="entry name" value="MANNOSYLTRANSFERASE YKCB-RELATED"/>
    <property type="match status" value="1"/>
</dbReference>
<dbReference type="OrthoDB" id="3204789at2"/>
<evidence type="ECO:0000256" key="7">
    <source>
        <dbReference type="ARBA" id="ARBA00023136"/>
    </source>
</evidence>
<keyword evidence="6 9" id="KW-1133">Transmembrane helix</keyword>
<dbReference type="RefSeq" id="WP_076814125.1">
    <property type="nucleotide sequence ID" value="NZ_MOMC01000010.1"/>
</dbReference>